<organism evidence="2 3">
    <name type="scientific">Candidatus Colwellbacteria bacterium RIFCSPHIGHO2_12_FULL_44_17</name>
    <dbReference type="NCBI Taxonomy" id="1797689"/>
    <lineage>
        <taxon>Bacteria</taxon>
        <taxon>Candidatus Colwelliibacteriota</taxon>
    </lineage>
</organism>
<feature type="transmembrane region" description="Helical" evidence="1">
    <location>
        <begin position="75"/>
        <end position="100"/>
    </location>
</feature>
<comment type="caution">
    <text evidence="2">The sequence shown here is derived from an EMBL/GenBank/DDBJ whole genome shotgun (WGS) entry which is preliminary data.</text>
</comment>
<keyword evidence="1" id="KW-1133">Transmembrane helix</keyword>
<feature type="transmembrane region" description="Helical" evidence="1">
    <location>
        <begin position="28"/>
        <end position="55"/>
    </location>
</feature>
<accession>A0A1G1Z8L4</accession>
<protein>
    <submittedName>
        <fullName evidence="2">Uncharacterized protein</fullName>
    </submittedName>
</protein>
<keyword evidence="1" id="KW-0472">Membrane</keyword>
<keyword evidence="1" id="KW-0812">Transmembrane</keyword>
<dbReference type="EMBL" id="MHIX01000005">
    <property type="protein sequence ID" value="OGY59977.1"/>
    <property type="molecule type" value="Genomic_DNA"/>
</dbReference>
<name>A0A1G1Z8L4_9BACT</name>
<evidence type="ECO:0000313" key="3">
    <source>
        <dbReference type="Proteomes" id="UP000178515"/>
    </source>
</evidence>
<reference evidence="2 3" key="1">
    <citation type="journal article" date="2016" name="Nat. Commun.">
        <title>Thousands of microbial genomes shed light on interconnected biogeochemical processes in an aquifer system.</title>
        <authorList>
            <person name="Anantharaman K."/>
            <person name="Brown C.T."/>
            <person name="Hug L.A."/>
            <person name="Sharon I."/>
            <person name="Castelle C.J."/>
            <person name="Probst A.J."/>
            <person name="Thomas B.C."/>
            <person name="Singh A."/>
            <person name="Wilkins M.J."/>
            <person name="Karaoz U."/>
            <person name="Brodie E.L."/>
            <person name="Williams K.H."/>
            <person name="Hubbard S.S."/>
            <person name="Banfield J.F."/>
        </authorList>
    </citation>
    <scope>NUCLEOTIDE SEQUENCE [LARGE SCALE GENOMIC DNA]</scope>
</reference>
<gene>
    <name evidence="2" type="ORF">A3F24_01450</name>
</gene>
<dbReference type="Proteomes" id="UP000178515">
    <property type="component" value="Unassembled WGS sequence"/>
</dbReference>
<evidence type="ECO:0000313" key="2">
    <source>
        <dbReference type="EMBL" id="OGY59977.1"/>
    </source>
</evidence>
<dbReference type="STRING" id="1797689.A3F24_01450"/>
<proteinExistence type="predicted"/>
<dbReference type="AlphaFoldDB" id="A0A1G1Z8L4"/>
<evidence type="ECO:0000256" key="1">
    <source>
        <dbReference type="SAM" id="Phobius"/>
    </source>
</evidence>
<sequence>MIFRRFCSILYTESKRFYVVSILLMKRFVYILSFTLLGILLQFVVHGAFELPVIYLLKKDFARYGLGFSWSDWFLAHHIFTVMLFVLGIGLGLFAGFRFWKIVYGRKS</sequence>